<evidence type="ECO:0000313" key="4">
    <source>
        <dbReference type="Proteomes" id="UP000007259"/>
    </source>
</evidence>
<evidence type="ECO:0000313" key="3">
    <source>
        <dbReference type="EMBL" id="CBZ23413.1"/>
    </source>
</evidence>
<protein>
    <submittedName>
        <fullName evidence="3">Uncharacterized protein</fullName>
    </submittedName>
</protein>
<feature type="compositionally biased region" description="Basic and acidic residues" evidence="1">
    <location>
        <begin position="267"/>
        <end position="287"/>
    </location>
</feature>
<evidence type="ECO:0000256" key="1">
    <source>
        <dbReference type="SAM" id="MobiDB-lite"/>
    </source>
</evidence>
<dbReference type="EMBL" id="FR799558">
    <property type="protein sequence ID" value="CBZ23413.1"/>
    <property type="molecule type" value="Genomic_DNA"/>
</dbReference>
<sequence length="419" mass="44751">MALIASCNALYFPRELRDNVLKMRWNAQDAPLEPNTSVIFKVKCTAPHLFHAQPRYGALLLADPTGAATPSSNQTATITFSLRGSHSGGAGDVSPTDVSRQTAPTTTRTSRASSATPGGPAYQERFAIEYVMIKSEPLAFQQILNSVADAARLTEVVKNMWSLVASGAIPRAHLGVQAGINLKVYMENVVLQHSDPAPSGGNEATKIVVPPEACLVVPMASERHGRSAKDVTYRARTQPGLDPSPRLYSGGDGANHLGSTSSVSRRKPADELRALREEIDTMRRESATPRSTAGGSVLHNSSPSSNTPNSKPRGQEGAAAMEPPSAYHAAGDSSYEDLIMKFDLGDAASRPGAPTAQKREGLKVYMVLLLMVTLYVCLLFMRRGATHAEDVKSGSGNGAVAAEERYALQLSPRETQVQK</sequence>
<feature type="compositionally biased region" description="Low complexity" evidence="1">
    <location>
        <begin position="300"/>
        <end position="312"/>
    </location>
</feature>
<dbReference type="GeneID" id="13453084"/>
<dbReference type="OrthoDB" id="264396at2759"/>
<dbReference type="RefSeq" id="XP_003871946.1">
    <property type="nucleotide sequence ID" value="XM_003871897.1"/>
</dbReference>
<proteinExistence type="predicted"/>
<keyword evidence="2" id="KW-0472">Membrane</keyword>
<evidence type="ECO:0000256" key="2">
    <source>
        <dbReference type="SAM" id="Phobius"/>
    </source>
</evidence>
<feature type="region of interest" description="Disordered" evidence="1">
    <location>
        <begin position="85"/>
        <end position="119"/>
    </location>
</feature>
<keyword evidence="2" id="KW-0812">Transmembrane</keyword>
<keyword evidence="4" id="KW-1185">Reference proteome</keyword>
<dbReference type="PhylomeDB" id="E9AKG2"/>
<organism evidence="3 4">
    <name type="scientific">Leishmania mexicana (strain MHOM/GT/2001/U1103)</name>
    <dbReference type="NCBI Taxonomy" id="929439"/>
    <lineage>
        <taxon>Eukaryota</taxon>
        <taxon>Discoba</taxon>
        <taxon>Euglenozoa</taxon>
        <taxon>Kinetoplastea</taxon>
        <taxon>Metakinetoplastina</taxon>
        <taxon>Trypanosomatida</taxon>
        <taxon>Trypanosomatidae</taxon>
        <taxon>Leishmaniinae</taxon>
        <taxon>Leishmania</taxon>
    </lineage>
</organism>
<dbReference type="VEuPathDB" id="TriTrypDB:LmxM.05.0560"/>
<keyword evidence="2" id="KW-1133">Transmembrane helix</keyword>
<dbReference type="OMA" id="PAYQERF"/>
<feature type="transmembrane region" description="Helical" evidence="2">
    <location>
        <begin position="364"/>
        <end position="381"/>
    </location>
</feature>
<reference evidence="3 4" key="1">
    <citation type="journal article" date="2011" name="Genome Res.">
        <title>Chromosome and gene copy number variation allow major structural change between species and strains of Leishmania.</title>
        <authorList>
            <person name="Rogers M.B."/>
            <person name="Hilley J.D."/>
            <person name="Dickens N.J."/>
            <person name="Wilkes J."/>
            <person name="Bates P.A."/>
            <person name="Depledge D.P."/>
            <person name="Harris D."/>
            <person name="Her Y."/>
            <person name="Herzyk P."/>
            <person name="Imamura H."/>
            <person name="Otto T.D."/>
            <person name="Sanders M."/>
            <person name="Seeger K."/>
            <person name="Dujardin J.C."/>
            <person name="Berriman M."/>
            <person name="Smith D.F."/>
            <person name="Hertz-Fowler C."/>
            <person name="Mottram J.C."/>
        </authorList>
    </citation>
    <scope>NUCLEOTIDE SEQUENCE [LARGE SCALE GENOMIC DNA]</scope>
    <source>
        <strain evidence="3 4">MHOM/GT/2001/U1103</strain>
    </source>
</reference>
<feature type="region of interest" description="Disordered" evidence="1">
    <location>
        <begin position="225"/>
        <end position="330"/>
    </location>
</feature>
<accession>E9AKG2</accession>
<gene>
    <name evidence="3" type="ORF">LMXM_05_0560</name>
</gene>
<dbReference type="KEGG" id="lmi:LMXM_05_0560"/>
<feature type="compositionally biased region" description="Low complexity" evidence="1">
    <location>
        <begin position="102"/>
        <end position="117"/>
    </location>
</feature>
<dbReference type="AlphaFoldDB" id="E9AKG2"/>
<dbReference type="Proteomes" id="UP000007259">
    <property type="component" value="Chromosome 5"/>
</dbReference>
<name>E9AKG2_LEIMU</name>